<dbReference type="Proteomes" id="UP001152607">
    <property type="component" value="Unassembled WGS sequence"/>
</dbReference>
<organism evidence="2 3">
    <name type="scientific">Periconia digitata</name>
    <dbReference type="NCBI Taxonomy" id="1303443"/>
    <lineage>
        <taxon>Eukaryota</taxon>
        <taxon>Fungi</taxon>
        <taxon>Dikarya</taxon>
        <taxon>Ascomycota</taxon>
        <taxon>Pezizomycotina</taxon>
        <taxon>Dothideomycetes</taxon>
        <taxon>Pleosporomycetidae</taxon>
        <taxon>Pleosporales</taxon>
        <taxon>Massarineae</taxon>
        <taxon>Periconiaceae</taxon>
        <taxon>Periconia</taxon>
    </lineage>
</organism>
<feature type="chain" id="PRO_5040893559" description="Secreted protein" evidence="1">
    <location>
        <begin position="19"/>
        <end position="110"/>
    </location>
</feature>
<name>A0A9W4XXM2_9PLEO</name>
<evidence type="ECO:0000313" key="3">
    <source>
        <dbReference type="Proteomes" id="UP001152607"/>
    </source>
</evidence>
<evidence type="ECO:0008006" key="4">
    <source>
        <dbReference type="Google" id="ProtNLM"/>
    </source>
</evidence>
<accession>A0A9W4XXM2</accession>
<comment type="caution">
    <text evidence="2">The sequence shown here is derived from an EMBL/GenBank/DDBJ whole genome shotgun (WGS) entry which is preliminary data.</text>
</comment>
<dbReference type="AlphaFoldDB" id="A0A9W4XXM2"/>
<keyword evidence="3" id="KW-1185">Reference proteome</keyword>
<evidence type="ECO:0000313" key="2">
    <source>
        <dbReference type="EMBL" id="CAI6338092.1"/>
    </source>
</evidence>
<protein>
    <recommendedName>
        <fullName evidence="4">Secreted protein</fullName>
    </recommendedName>
</protein>
<reference evidence="2" key="1">
    <citation type="submission" date="2023-01" db="EMBL/GenBank/DDBJ databases">
        <authorList>
            <person name="Van Ghelder C."/>
            <person name="Rancurel C."/>
        </authorList>
    </citation>
    <scope>NUCLEOTIDE SEQUENCE</scope>
    <source>
        <strain evidence="2">CNCM I-4278</strain>
    </source>
</reference>
<keyword evidence="1" id="KW-0732">Signal</keyword>
<dbReference type="EMBL" id="CAOQHR010000008">
    <property type="protein sequence ID" value="CAI6338092.1"/>
    <property type="molecule type" value="Genomic_DNA"/>
</dbReference>
<sequence>MLLIGTSNCHILLSTTTAITTLRCVVVGHGWFAKAVPRLARLVVHFEGSRTYGAYAAQAFAAAAPLGDGVAFGVVESPVTHRATVDHFGGGFSTDGGCFIVRLVKRDGYG</sequence>
<proteinExistence type="predicted"/>
<feature type="signal peptide" evidence="1">
    <location>
        <begin position="1"/>
        <end position="18"/>
    </location>
</feature>
<gene>
    <name evidence="2" type="ORF">PDIGIT_LOCUS11215</name>
</gene>
<evidence type="ECO:0000256" key="1">
    <source>
        <dbReference type="SAM" id="SignalP"/>
    </source>
</evidence>